<proteinExistence type="inferred from homology"/>
<keyword evidence="7" id="KW-0460">Magnesium</keyword>
<dbReference type="GO" id="GO:0004722">
    <property type="term" value="F:protein serine/threonine phosphatase activity"/>
    <property type="evidence" value="ECO:0007669"/>
    <property type="project" value="UniProtKB-EC"/>
</dbReference>
<organism evidence="14 15">
    <name type="scientific">Trapa natans</name>
    <name type="common">Water chestnut</name>
    <dbReference type="NCBI Taxonomy" id="22666"/>
    <lineage>
        <taxon>Eukaryota</taxon>
        <taxon>Viridiplantae</taxon>
        <taxon>Streptophyta</taxon>
        <taxon>Embryophyta</taxon>
        <taxon>Tracheophyta</taxon>
        <taxon>Spermatophyta</taxon>
        <taxon>Magnoliopsida</taxon>
        <taxon>eudicotyledons</taxon>
        <taxon>Gunneridae</taxon>
        <taxon>Pentapetalae</taxon>
        <taxon>rosids</taxon>
        <taxon>malvids</taxon>
        <taxon>Myrtales</taxon>
        <taxon>Lythraceae</taxon>
        <taxon>Trapa</taxon>
    </lineage>
</organism>
<gene>
    <name evidence="14" type="ORF">SAY86_010986</name>
</gene>
<dbReference type="FunFam" id="3.60.40.10:FF:000004">
    <property type="entry name" value="Probable protein phosphatase 2C 22"/>
    <property type="match status" value="1"/>
</dbReference>
<comment type="cofactor">
    <cofactor evidence="1">
        <name>Mn(2+)</name>
        <dbReference type="ChEBI" id="CHEBI:29035"/>
    </cofactor>
</comment>
<keyword evidence="5" id="KW-0479">Metal-binding</keyword>
<evidence type="ECO:0000256" key="3">
    <source>
        <dbReference type="ARBA" id="ARBA00006702"/>
    </source>
</evidence>
<evidence type="ECO:0000256" key="9">
    <source>
        <dbReference type="ARBA" id="ARBA00023211"/>
    </source>
</evidence>
<dbReference type="PROSITE" id="PS51746">
    <property type="entry name" value="PPM_2"/>
    <property type="match status" value="1"/>
</dbReference>
<dbReference type="PANTHER" id="PTHR13832">
    <property type="entry name" value="PROTEIN PHOSPHATASE 2C"/>
    <property type="match status" value="1"/>
</dbReference>
<dbReference type="Proteomes" id="UP001346149">
    <property type="component" value="Unassembled WGS sequence"/>
</dbReference>
<dbReference type="GO" id="GO:0005634">
    <property type="term" value="C:nucleus"/>
    <property type="evidence" value="ECO:0007669"/>
    <property type="project" value="UniProtKB-ARBA"/>
</dbReference>
<protein>
    <recommendedName>
        <fullName evidence="4">protein-serine/threonine phosphatase</fullName>
        <ecNumber evidence="4">3.1.3.16</ecNumber>
    </recommendedName>
</protein>
<dbReference type="PROSITE" id="PS01032">
    <property type="entry name" value="PPM_1"/>
    <property type="match status" value="1"/>
</dbReference>
<evidence type="ECO:0000256" key="6">
    <source>
        <dbReference type="ARBA" id="ARBA00022801"/>
    </source>
</evidence>
<dbReference type="CDD" id="cd00143">
    <property type="entry name" value="PP2Cc"/>
    <property type="match status" value="1"/>
</dbReference>
<comment type="cofactor">
    <cofactor evidence="2">
        <name>Mg(2+)</name>
        <dbReference type="ChEBI" id="CHEBI:18420"/>
    </cofactor>
</comment>
<dbReference type="SMART" id="SM00332">
    <property type="entry name" value="PP2Cc"/>
    <property type="match status" value="1"/>
</dbReference>
<evidence type="ECO:0000256" key="12">
    <source>
        <dbReference type="RuleBase" id="RU003465"/>
    </source>
</evidence>
<keyword evidence="8 12" id="KW-0904">Protein phosphatase</keyword>
<dbReference type="InterPro" id="IPR001932">
    <property type="entry name" value="PPM-type_phosphatase-like_dom"/>
</dbReference>
<dbReference type="InterPro" id="IPR000222">
    <property type="entry name" value="PP2C_BS"/>
</dbReference>
<dbReference type="InterPro" id="IPR036457">
    <property type="entry name" value="PPM-type-like_dom_sf"/>
</dbReference>
<dbReference type="Pfam" id="PF00481">
    <property type="entry name" value="PP2C"/>
    <property type="match status" value="1"/>
</dbReference>
<comment type="similarity">
    <text evidence="3 12">Belongs to the PP2C family.</text>
</comment>
<evidence type="ECO:0000256" key="10">
    <source>
        <dbReference type="ARBA" id="ARBA00047761"/>
    </source>
</evidence>
<keyword evidence="6 12" id="KW-0378">Hydrolase</keyword>
<feature type="domain" description="PPM-type phosphatase" evidence="13">
    <location>
        <begin position="82"/>
        <end position="351"/>
    </location>
</feature>
<name>A0AAN7LFM8_TRANT</name>
<dbReference type="AlphaFoldDB" id="A0AAN7LFM8"/>
<dbReference type="SUPFAM" id="SSF81606">
    <property type="entry name" value="PP2C-like"/>
    <property type="match status" value="1"/>
</dbReference>
<evidence type="ECO:0000256" key="5">
    <source>
        <dbReference type="ARBA" id="ARBA00022723"/>
    </source>
</evidence>
<sequence length="384" mass="42725">MVLSPTMVTEAEVSMQYRLRVSKEPAVVHQIDVASSTILHEVRVADSVSTEFTRFDSVSSYSENVQEAITGTSKSKYLPSIRSGSYSDIGSRMSMEDEHIMIDDLSSHPVSLNFCTPGAFYAVFDGHGGPEAATYVKRNAMRLFFEDTLLPDALEFDNLFQKRLEDSHREAFLQADHALANEPTVSSSCGTTALTALILGRHLLVANAGDCRAVLCRRGTAIEMSQDHRPSYAPEQKRVLESGGFVLDGYLNGCLSITRALGDWDMKLPLGSCSPLIAEPDFRWATLCEEDEFLIIACDGLWDVMSSQYAVSLVRQGLRRHNDPQQCARELVMDALRLKTSDNVTVLVVCLSTPEPYPPLRRRLRCFNISEEARNRLRNFLGGN</sequence>
<comment type="catalytic activity">
    <reaction evidence="10">
        <text>O-phospho-L-seryl-[protein] + H2O = L-seryl-[protein] + phosphate</text>
        <dbReference type="Rhea" id="RHEA:20629"/>
        <dbReference type="Rhea" id="RHEA-COMP:9863"/>
        <dbReference type="Rhea" id="RHEA-COMP:11604"/>
        <dbReference type="ChEBI" id="CHEBI:15377"/>
        <dbReference type="ChEBI" id="CHEBI:29999"/>
        <dbReference type="ChEBI" id="CHEBI:43474"/>
        <dbReference type="ChEBI" id="CHEBI:83421"/>
        <dbReference type="EC" id="3.1.3.16"/>
    </reaction>
</comment>
<dbReference type="Gene3D" id="3.60.40.10">
    <property type="entry name" value="PPM-type phosphatase domain"/>
    <property type="match status" value="1"/>
</dbReference>
<dbReference type="GO" id="GO:0046872">
    <property type="term" value="F:metal ion binding"/>
    <property type="evidence" value="ECO:0007669"/>
    <property type="project" value="UniProtKB-KW"/>
</dbReference>
<comment type="caution">
    <text evidence="14">The sequence shown here is derived from an EMBL/GenBank/DDBJ whole genome shotgun (WGS) entry which is preliminary data.</text>
</comment>
<evidence type="ECO:0000259" key="13">
    <source>
        <dbReference type="PROSITE" id="PS51746"/>
    </source>
</evidence>
<dbReference type="InterPro" id="IPR015655">
    <property type="entry name" value="PP2C"/>
</dbReference>
<evidence type="ECO:0000256" key="4">
    <source>
        <dbReference type="ARBA" id="ARBA00013081"/>
    </source>
</evidence>
<dbReference type="GO" id="GO:0005737">
    <property type="term" value="C:cytoplasm"/>
    <property type="evidence" value="ECO:0007669"/>
    <property type="project" value="UniProtKB-ARBA"/>
</dbReference>
<evidence type="ECO:0000313" key="14">
    <source>
        <dbReference type="EMBL" id="KAK4787153.1"/>
    </source>
</evidence>
<evidence type="ECO:0000256" key="11">
    <source>
        <dbReference type="ARBA" id="ARBA00048336"/>
    </source>
</evidence>
<keyword evidence="9" id="KW-0464">Manganese</keyword>
<evidence type="ECO:0000256" key="8">
    <source>
        <dbReference type="ARBA" id="ARBA00022912"/>
    </source>
</evidence>
<dbReference type="SMART" id="SM00331">
    <property type="entry name" value="PP2C_SIG"/>
    <property type="match status" value="1"/>
</dbReference>
<evidence type="ECO:0000256" key="1">
    <source>
        <dbReference type="ARBA" id="ARBA00001936"/>
    </source>
</evidence>
<evidence type="ECO:0000256" key="2">
    <source>
        <dbReference type="ARBA" id="ARBA00001946"/>
    </source>
</evidence>
<evidence type="ECO:0000313" key="15">
    <source>
        <dbReference type="Proteomes" id="UP001346149"/>
    </source>
</evidence>
<dbReference type="EC" id="3.1.3.16" evidence="4"/>
<comment type="catalytic activity">
    <reaction evidence="11">
        <text>O-phospho-L-threonyl-[protein] + H2O = L-threonyl-[protein] + phosphate</text>
        <dbReference type="Rhea" id="RHEA:47004"/>
        <dbReference type="Rhea" id="RHEA-COMP:11060"/>
        <dbReference type="Rhea" id="RHEA-COMP:11605"/>
        <dbReference type="ChEBI" id="CHEBI:15377"/>
        <dbReference type="ChEBI" id="CHEBI:30013"/>
        <dbReference type="ChEBI" id="CHEBI:43474"/>
        <dbReference type="ChEBI" id="CHEBI:61977"/>
        <dbReference type="EC" id="3.1.3.16"/>
    </reaction>
</comment>
<evidence type="ECO:0000256" key="7">
    <source>
        <dbReference type="ARBA" id="ARBA00022842"/>
    </source>
</evidence>
<accession>A0AAN7LFM8</accession>
<dbReference type="EMBL" id="JAXQNO010000012">
    <property type="protein sequence ID" value="KAK4787153.1"/>
    <property type="molecule type" value="Genomic_DNA"/>
</dbReference>
<reference evidence="14 15" key="1">
    <citation type="journal article" date="2023" name="Hortic Res">
        <title>Pangenome of water caltrop reveals structural variations and asymmetric subgenome divergence after allopolyploidization.</title>
        <authorList>
            <person name="Zhang X."/>
            <person name="Chen Y."/>
            <person name="Wang L."/>
            <person name="Yuan Y."/>
            <person name="Fang M."/>
            <person name="Shi L."/>
            <person name="Lu R."/>
            <person name="Comes H.P."/>
            <person name="Ma Y."/>
            <person name="Chen Y."/>
            <person name="Huang G."/>
            <person name="Zhou Y."/>
            <person name="Zheng Z."/>
            <person name="Qiu Y."/>
        </authorList>
    </citation>
    <scope>NUCLEOTIDE SEQUENCE [LARGE SCALE GENOMIC DNA]</scope>
    <source>
        <strain evidence="14">F231</strain>
    </source>
</reference>
<dbReference type="PANTHER" id="PTHR13832:SF620">
    <property type="entry name" value="PROTEIN PHOSPHATASE 2C 13-RELATED"/>
    <property type="match status" value="1"/>
</dbReference>
<keyword evidence="15" id="KW-1185">Reference proteome</keyword>